<evidence type="ECO:0000256" key="3">
    <source>
        <dbReference type="SAM" id="Coils"/>
    </source>
</evidence>
<dbReference type="Proteomes" id="UP000018291">
    <property type="component" value="Unassembled WGS sequence"/>
</dbReference>
<keyword evidence="7" id="KW-1185">Reference proteome</keyword>
<dbReference type="HOGENOM" id="CLU_917293_0_0_11"/>
<evidence type="ECO:0000313" key="7">
    <source>
        <dbReference type="Proteomes" id="UP000018291"/>
    </source>
</evidence>
<feature type="compositionally biased region" description="Basic and acidic residues" evidence="4">
    <location>
        <begin position="152"/>
        <end position="162"/>
    </location>
</feature>
<dbReference type="EMBL" id="CANL01000014">
    <property type="protein sequence ID" value="CCM63423.1"/>
    <property type="molecule type" value="Genomic_DNA"/>
</dbReference>
<evidence type="ECO:0000256" key="1">
    <source>
        <dbReference type="ARBA" id="ARBA00010830"/>
    </source>
</evidence>
<reference evidence="6 7" key="1">
    <citation type="journal article" date="2013" name="ISME J.">
        <title>Metabolic model for the filamentous 'Candidatus Microthrix parvicella' based on genomic and metagenomic analyses.</title>
        <authorList>
            <person name="Jon McIlroy S."/>
            <person name="Kristiansen R."/>
            <person name="Albertsen M."/>
            <person name="Michael Karst S."/>
            <person name="Rossetti S."/>
            <person name="Lund Nielsen J."/>
            <person name="Tandoi V."/>
            <person name="James Seviour R."/>
            <person name="Nielsen P.H."/>
        </authorList>
    </citation>
    <scope>NUCLEOTIDE SEQUENCE [LARGE SCALE GENOMIC DNA]</scope>
    <source>
        <strain evidence="6 7">RN1</strain>
    </source>
</reference>
<dbReference type="STRING" id="1229780.BN381_210113"/>
<dbReference type="InterPro" id="IPR010618">
    <property type="entry name" value="RPF"/>
</dbReference>
<dbReference type="AlphaFoldDB" id="R4YYH9"/>
<dbReference type="GO" id="GO:0016787">
    <property type="term" value="F:hydrolase activity"/>
    <property type="evidence" value="ECO:0007669"/>
    <property type="project" value="UniProtKB-KW"/>
</dbReference>
<feature type="compositionally biased region" description="Low complexity" evidence="4">
    <location>
        <begin position="188"/>
        <end position="203"/>
    </location>
</feature>
<accession>R4YYH9</accession>
<protein>
    <recommendedName>
        <fullName evidence="5">Resuscitation-promoting factor core lysozyme-like domain-containing protein</fullName>
    </recommendedName>
</protein>
<keyword evidence="2" id="KW-0378">Hydrolase</keyword>
<feature type="domain" description="Resuscitation-promoting factor core lysozyme-like" evidence="5">
    <location>
        <begin position="227"/>
        <end position="296"/>
    </location>
</feature>
<dbReference type="CDD" id="cd13925">
    <property type="entry name" value="RPF"/>
    <property type="match status" value="1"/>
</dbReference>
<evidence type="ECO:0000256" key="2">
    <source>
        <dbReference type="ARBA" id="ARBA00022801"/>
    </source>
</evidence>
<dbReference type="SUPFAM" id="SSF53955">
    <property type="entry name" value="Lysozyme-like"/>
    <property type="match status" value="1"/>
</dbReference>
<sequence>MDPIRSRPSQNRGASHGTETVIRTRLVAGVAALCLGLVGMAVVTDLTATDAGSAEAQPTAEVHKNAGRVADAQQAKASAERTERADALFERAVKSTEVASDLRVAAAELESRRRAADAEAAKQAAEQKAAEVKATSADRIAKAKAAAKAEKAAELAADREEVATPTTTRASEPAAPAPSTGPSEAELAATAQQAADAKQAADTKTWMDAAKAKNDAAAASASAPVGEPWVSLAQCESSGDWAINSGNGYYGGLQFNLGTWRSYGGQGLPNDNSPAQQIEIAKRVQAKQGWGAWPACSRKIGLR</sequence>
<dbReference type="Pfam" id="PF06737">
    <property type="entry name" value="Transglycosylas"/>
    <property type="match status" value="1"/>
</dbReference>
<organism evidence="6 7">
    <name type="scientific">Candidatus Neomicrothrix parvicella RN1</name>
    <dbReference type="NCBI Taxonomy" id="1229780"/>
    <lineage>
        <taxon>Bacteria</taxon>
        <taxon>Bacillati</taxon>
        <taxon>Actinomycetota</taxon>
        <taxon>Acidimicrobiia</taxon>
        <taxon>Acidimicrobiales</taxon>
        <taxon>Microthrixaceae</taxon>
        <taxon>Candidatus Neomicrothrix</taxon>
    </lineage>
</organism>
<feature type="region of interest" description="Disordered" evidence="4">
    <location>
        <begin position="152"/>
        <end position="203"/>
    </location>
</feature>
<dbReference type="eggNOG" id="COG1652">
    <property type="taxonomic scope" value="Bacteria"/>
</dbReference>
<feature type="coiled-coil region" evidence="3">
    <location>
        <begin position="99"/>
        <end position="135"/>
    </location>
</feature>
<gene>
    <name evidence="6" type="ORF">BN381_210113</name>
</gene>
<comment type="similarity">
    <text evidence="1">Belongs to the transglycosylase family. Rpf subfamily.</text>
</comment>
<evidence type="ECO:0000259" key="5">
    <source>
        <dbReference type="Pfam" id="PF06737"/>
    </source>
</evidence>
<name>R4YYH9_9ACTN</name>
<dbReference type="Gene3D" id="1.10.530.10">
    <property type="match status" value="1"/>
</dbReference>
<comment type="caution">
    <text evidence="6">The sequence shown here is derived from an EMBL/GenBank/DDBJ whole genome shotgun (WGS) entry which is preliminary data.</text>
</comment>
<proteinExistence type="inferred from homology"/>
<evidence type="ECO:0000256" key="4">
    <source>
        <dbReference type="SAM" id="MobiDB-lite"/>
    </source>
</evidence>
<dbReference type="InterPro" id="IPR023346">
    <property type="entry name" value="Lysozyme-like_dom_sf"/>
</dbReference>
<evidence type="ECO:0000313" key="6">
    <source>
        <dbReference type="EMBL" id="CCM63423.1"/>
    </source>
</evidence>
<keyword evidence="3" id="KW-0175">Coiled coil</keyword>